<evidence type="ECO:0000259" key="3">
    <source>
        <dbReference type="Pfam" id="PF03732"/>
    </source>
</evidence>
<evidence type="ECO:0000313" key="5">
    <source>
        <dbReference type="Proteomes" id="UP000250235"/>
    </source>
</evidence>
<organism evidence="4 5">
    <name type="scientific">Dorcoceras hygrometricum</name>
    <dbReference type="NCBI Taxonomy" id="472368"/>
    <lineage>
        <taxon>Eukaryota</taxon>
        <taxon>Viridiplantae</taxon>
        <taxon>Streptophyta</taxon>
        <taxon>Embryophyta</taxon>
        <taxon>Tracheophyta</taxon>
        <taxon>Spermatophyta</taxon>
        <taxon>Magnoliopsida</taxon>
        <taxon>eudicotyledons</taxon>
        <taxon>Gunneridae</taxon>
        <taxon>Pentapetalae</taxon>
        <taxon>asterids</taxon>
        <taxon>lamiids</taxon>
        <taxon>Lamiales</taxon>
        <taxon>Gesneriaceae</taxon>
        <taxon>Didymocarpoideae</taxon>
        <taxon>Trichosporeae</taxon>
        <taxon>Loxocarpinae</taxon>
        <taxon>Dorcoceras</taxon>
    </lineage>
</organism>
<dbReference type="Pfam" id="PF03732">
    <property type="entry name" value="Retrotrans_gag"/>
    <property type="match status" value="1"/>
</dbReference>
<accession>A0A2Z7BVU9</accession>
<name>A0A2Z7BVU9_9LAMI</name>
<feature type="region of interest" description="Disordered" evidence="2">
    <location>
        <begin position="1"/>
        <end position="28"/>
    </location>
</feature>
<feature type="domain" description="Retrotransposon gag" evidence="3">
    <location>
        <begin position="133"/>
        <end position="207"/>
    </location>
</feature>
<evidence type="ECO:0000313" key="4">
    <source>
        <dbReference type="EMBL" id="KZV38416.1"/>
    </source>
</evidence>
<reference evidence="4 5" key="1">
    <citation type="journal article" date="2015" name="Proc. Natl. Acad. Sci. U.S.A.">
        <title>The resurrection genome of Boea hygrometrica: A blueprint for survival of dehydration.</title>
        <authorList>
            <person name="Xiao L."/>
            <person name="Yang G."/>
            <person name="Zhang L."/>
            <person name="Yang X."/>
            <person name="Zhao S."/>
            <person name="Ji Z."/>
            <person name="Zhou Q."/>
            <person name="Hu M."/>
            <person name="Wang Y."/>
            <person name="Chen M."/>
            <person name="Xu Y."/>
            <person name="Jin H."/>
            <person name="Xiao X."/>
            <person name="Hu G."/>
            <person name="Bao F."/>
            <person name="Hu Y."/>
            <person name="Wan P."/>
            <person name="Li L."/>
            <person name="Deng X."/>
            <person name="Kuang T."/>
            <person name="Xiang C."/>
            <person name="Zhu J.K."/>
            <person name="Oliver M.J."/>
            <person name="He Y."/>
        </authorList>
    </citation>
    <scope>NUCLEOTIDE SEQUENCE [LARGE SCALE GENOMIC DNA]</scope>
    <source>
        <strain evidence="5">cv. XS01</strain>
    </source>
</reference>
<feature type="compositionally biased region" description="Polar residues" evidence="2">
    <location>
        <begin position="1"/>
        <end position="14"/>
    </location>
</feature>
<dbReference type="EMBL" id="KV001947">
    <property type="protein sequence ID" value="KZV38416.1"/>
    <property type="molecule type" value="Genomic_DNA"/>
</dbReference>
<keyword evidence="1" id="KW-0175">Coiled coil</keyword>
<keyword evidence="5" id="KW-1185">Reference proteome</keyword>
<gene>
    <name evidence="4" type="ORF">F511_41262</name>
</gene>
<dbReference type="OrthoDB" id="912280at2759"/>
<evidence type="ECO:0000256" key="2">
    <source>
        <dbReference type="SAM" id="MobiDB-lite"/>
    </source>
</evidence>
<feature type="coiled-coil region" evidence="1">
    <location>
        <begin position="54"/>
        <end position="81"/>
    </location>
</feature>
<proteinExistence type="predicted"/>
<dbReference type="InterPro" id="IPR005162">
    <property type="entry name" value="Retrotrans_gag_dom"/>
</dbReference>
<evidence type="ECO:0000256" key="1">
    <source>
        <dbReference type="SAM" id="Coils"/>
    </source>
</evidence>
<protein>
    <recommendedName>
        <fullName evidence="3">Retrotransposon gag domain-containing protein</fullName>
    </recommendedName>
</protein>
<dbReference type="AlphaFoldDB" id="A0A2Z7BVU9"/>
<dbReference type="Proteomes" id="UP000250235">
    <property type="component" value="Unassembled WGS sequence"/>
</dbReference>
<sequence>MPSSRNRAQNSGDSRNPDRESSRGEPSWGGVITVEQVIQLVASIVVTSVSPMRENSYRTRITTHTEEVRKLQEEVQRLKYSQSVSPPTPDHSIPFSDGRVVQQSNHRISSFPAFGNMMAPEISEDTSPVSRMLLTTSIMCFQDFSKIFLHQFSSSKKYPMTTLNLFNVRQKEREILWDYICCFNETIIEVPSATPNLLIGAFTQGLQRGISSGGSTDGNSNKARKSGRCHMENMQVVAVRYRRGPIISFGPDDLPTDTKTHNDALVIRAVVADYDVSRVKLNKCFIQWSYGAKGFEDYPVKPVKTPVSDLLGIP</sequence>